<dbReference type="SUPFAM" id="SSF90123">
    <property type="entry name" value="ABC transporter transmembrane region"/>
    <property type="match status" value="1"/>
</dbReference>
<feature type="transmembrane region" description="Helical" evidence="8">
    <location>
        <begin position="52"/>
        <end position="72"/>
    </location>
</feature>
<dbReference type="SMART" id="SM00382">
    <property type="entry name" value="AAA"/>
    <property type="match status" value="1"/>
</dbReference>
<dbReference type="PANTHER" id="PTHR24221">
    <property type="entry name" value="ATP-BINDING CASSETTE SUB-FAMILY B"/>
    <property type="match status" value="1"/>
</dbReference>
<feature type="domain" description="ABC transporter" evidence="9">
    <location>
        <begin position="380"/>
        <end position="588"/>
    </location>
</feature>
<evidence type="ECO:0000256" key="1">
    <source>
        <dbReference type="ARBA" id="ARBA00004651"/>
    </source>
</evidence>
<name>A0A3A4AYJ7_9ACTN</name>
<feature type="domain" description="ABC transmembrane type-1" evidence="10">
    <location>
        <begin position="40"/>
        <end position="305"/>
    </location>
</feature>
<comment type="caution">
    <text evidence="11">The sequence shown here is derived from an EMBL/GenBank/DDBJ whole genome shotgun (WGS) entry which is preliminary data.</text>
</comment>
<dbReference type="GO" id="GO:0005886">
    <property type="term" value="C:plasma membrane"/>
    <property type="evidence" value="ECO:0007669"/>
    <property type="project" value="UniProtKB-SubCell"/>
</dbReference>
<accession>A0A3A4AYJ7</accession>
<sequence>MTRAAGAAPRLEVPVRRHVLAALGCGWLTAAGLGVCHVGTGRLIDDIAGTGRPWQAAALMGSGIALAAAGVLGQGLANGRGEAAAEAAVRARIHRFVLAGGARGEPAGAGGPVAGGLASLATDGAAKVAAWRGGFLGALVSSATTPLVVVAIVAWLAGTAAALTLLAVVVTVPPVIGGFLRLSRASSNGHQARSRRLAAHFLESVRGLRLLTLLGAAERRSRLLAAESERQRRATMRLLAGNQVVLLVTDVVFHGGLIGAGAALALSRHASGAISAGTAVALVLISVLLTEPIGVMGRFFYIAMTGRAAGRQILGVLSGGRTAAAPGAAVPAAHAAGGRTPADPARRTASGAAAGRAAPAAGGSAAARGADSREGGGTAIELVEVTAGHGDGPAVLEGITLRVGRGEMVALAGPSGAGKSTLLSVVAGELTPRSGTVRLPGPGGGAARAALVPQRPWLFTGTVAGNLRLADPAASERRLWEVLERARLAEEVRAMPGGLGARVGDEGLTLSGGQAQRLALARALLLDACVLLLDEPTSHIDPRAEELIIESLRRLRGERTILVATHSAALRRAADRVVAVTGAPAVTA</sequence>
<dbReference type="SUPFAM" id="SSF52540">
    <property type="entry name" value="P-loop containing nucleoside triphosphate hydrolases"/>
    <property type="match status" value="1"/>
</dbReference>
<dbReference type="GO" id="GO:0005524">
    <property type="term" value="F:ATP binding"/>
    <property type="evidence" value="ECO:0007669"/>
    <property type="project" value="UniProtKB-KW"/>
</dbReference>
<dbReference type="InterPro" id="IPR003593">
    <property type="entry name" value="AAA+_ATPase"/>
</dbReference>
<keyword evidence="2 8" id="KW-0812">Transmembrane</keyword>
<dbReference type="InterPro" id="IPR003439">
    <property type="entry name" value="ABC_transporter-like_ATP-bd"/>
</dbReference>
<evidence type="ECO:0000256" key="8">
    <source>
        <dbReference type="SAM" id="Phobius"/>
    </source>
</evidence>
<evidence type="ECO:0000256" key="3">
    <source>
        <dbReference type="ARBA" id="ARBA00022741"/>
    </source>
</evidence>
<reference evidence="11 12" key="1">
    <citation type="submission" date="2018-09" db="EMBL/GenBank/DDBJ databases">
        <title>YIM 75507 draft genome.</title>
        <authorList>
            <person name="Tang S."/>
            <person name="Feng Y."/>
        </authorList>
    </citation>
    <scope>NUCLEOTIDE SEQUENCE [LARGE SCALE GENOMIC DNA]</scope>
    <source>
        <strain evidence="11 12">YIM 75507</strain>
    </source>
</reference>
<evidence type="ECO:0000256" key="6">
    <source>
        <dbReference type="ARBA" id="ARBA00023136"/>
    </source>
</evidence>
<dbReference type="EMBL" id="QZEY01000001">
    <property type="protein sequence ID" value="RJL35427.1"/>
    <property type="molecule type" value="Genomic_DNA"/>
</dbReference>
<dbReference type="InterPro" id="IPR039421">
    <property type="entry name" value="Type_1_exporter"/>
</dbReference>
<feature type="transmembrane region" description="Helical" evidence="8">
    <location>
        <begin position="135"/>
        <end position="157"/>
    </location>
</feature>
<keyword evidence="12" id="KW-1185">Reference proteome</keyword>
<evidence type="ECO:0000256" key="2">
    <source>
        <dbReference type="ARBA" id="ARBA00022692"/>
    </source>
</evidence>
<evidence type="ECO:0000259" key="9">
    <source>
        <dbReference type="PROSITE" id="PS50893"/>
    </source>
</evidence>
<gene>
    <name evidence="11" type="ORF">D5H75_01020</name>
</gene>
<dbReference type="PROSITE" id="PS50893">
    <property type="entry name" value="ABC_TRANSPORTER_2"/>
    <property type="match status" value="1"/>
</dbReference>
<dbReference type="InterPro" id="IPR011527">
    <property type="entry name" value="ABC1_TM_dom"/>
</dbReference>
<dbReference type="InterPro" id="IPR036640">
    <property type="entry name" value="ABC1_TM_sf"/>
</dbReference>
<feature type="transmembrane region" description="Helical" evidence="8">
    <location>
        <begin position="163"/>
        <end position="183"/>
    </location>
</feature>
<keyword evidence="5 8" id="KW-1133">Transmembrane helix</keyword>
<dbReference type="OrthoDB" id="9806127at2"/>
<dbReference type="PROSITE" id="PS00211">
    <property type="entry name" value="ABC_TRANSPORTER_1"/>
    <property type="match status" value="1"/>
</dbReference>
<dbReference type="GO" id="GO:0016887">
    <property type="term" value="F:ATP hydrolysis activity"/>
    <property type="evidence" value="ECO:0007669"/>
    <property type="project" value="InterPro"/>
</dbReference>
<dbReference type="Pfam" id="PF00664">
    <property type="entry name" value="ABC_membrane"/>
    <property type="match status" value="1"/>
</dbReference>
<dbReference type="RefSeq" id="WP_119924399.1">
    <property type="nucleotide sequence ID" value="NZ_QZEY01000001.1"/>
</dbReference>
<feature type="compositionally biased region" description="Low complexity" evidence="7">
    <location>
        <begin position="332"/>
        <end position="369"/>
    </location>
</feature>
<dbReference type="InterPro" id="IPR017871">
    <property type="entry name" value="ABC_transporter-like_CS"/>
</dbReference>
<keyword evidence="3" id="KW-0547">Nucleotide-binding</keyword>
<protein>
    <submittedName>
        <fullName evidence="11">ATP-binding cassette domain-containing protein</fullName>
    </submittedName>
</protein>
<comment type="subcellular location">
    <subcellularLocation>
        <location evidence="1">Cell membrane</location>
        <topology evidence="1">Multi-pass membrane protein</topology>
    </subcellularLocation>
</comment>
<proteinExistence type="predicted"/>
<keyword evidence="6 8" id="KW-0472">Membrane</keyword>
<evidence type="ECO:0000256" key="4">
    <source>
        <dbReference type="ARBA" id="ARBA00022840"/>
    </source>
</evidence>
<dbReference type="Pfam" id="PF00005">
    <property type="entry name" value="ABC_tran"/>
    <property type="match status" value="1"/>
</dbReference>
<evidence type="ECO:0000256" key="7">
    <source>
        <dbReference type="SAM" id="MobiDB-lite"/>
    </source>
</evidence>
<feature type="transmembrane region" description="Helical" evidence="8">
    <location>
        <begin position="238"/>
        <end position="264"/>
    </location>
</feature>
<feature type="transmembrane region" description="Helical" evidence="8">
    <location>
        <begin position="20"/>
        <end position="40"/>
    </location>
</feature>
<evidence type="ECO:0000313" key="11">
    <source>
        <dbReference type="EMBL" id="RJL35427.1"/>
    </source>
</evidence>
<dbReference type="InterPro" id="IPR027417">
    <property type="entry name" value="P-loop_NTPase"/>
</dbReference>
<dbReference type="PROSITE" id="PS50929">
    <property type="entry name" value="ABC_TM1F"/>
    <property type="match status" value="1"/>
</dbReference>
<evidence type="ECO:0000259" key="10">
    <source>
        <dbReference type="PROSITE" id="PS50929"/>
    </source>
</evidence>
<dbReference type="AlphaFoldDB" id="A0A3A4AYJ7"/>
<dbReference type="Gene3D" id="3.40.50.300">
    <property type="entry name" value="P-loop containing nucleotide triphosphate hydrolases"/>
    <property type="match status" value="1"/>
</dbReference>
<dbReference type="Gene3D" id="1.20.1560.10">
    <property type="entry name" value="ABC transporter type 1, transmembrane domain"/>
    <property type="match status" value="1"/>
</dbReference>
<evidence type="ECO:0000313" key="12">
    <source>
        <dbReference type="Proteomes" id="UP000265768"/>
    </source>
</evidence>
<feature type="region of interest" description="Disordered" evidence="7">
    <location>
        <begin position="332"/>
        <end position="373"/>
    </location>
</feature>
<dbReference type="PANTHER" id="PTHR24221:SF654">
    <property type="entry name" value="ATP-BINDING CASSETTE SUB-FAMILY B MEMBER 6"/>
    <property type="match status" value="1"/>
</dbReference>
<evidence type="ECO:0000256" key="5">
    <source>
        <dbReference type="ARBA" id="ARBA00022989"/>
    </source>
</evidence>
<dbReference type="GO" id="GO:0140359">
    <property type="term" value="F:ABC-type transporter activity"/>
    <property type="evidence" value="ECO:0007669"/>
    <property type="project" value="InterPro"/>
</dbReference>
<organism evidence="11 12">
    <name type="scientific">Bailinhaonella thermotolerans</name>
    <dbReference type="NCBI Taxonomy" id="1070861"/>
    <lineage>
        <taxon>Bacteria</taxon>
        <taxon>Bacillati</taxon>
        <taxon>Actinomycetota</taxon>
        <taxon>Actinomycetes</taxon>
        <taxon>Streptosporangiales</taxon>
        <taxon>Streptosporangiaceae</taxon>
        <taxon>Bailinhaonella</taxon>
    </lineage>
</organism>
<keyword evidence="4 11" id="KW-0067">ATP-binding</keyword>
<dbReference type="Proteomes" id="UP000265768">
    <property type="component" value="Unassembled WGS sequence"/>
</dbReference>